<reference evidence="3 4" key="2">
    <citation type="submission" date="2019-01" db="EMBL/GenBank/DDBJ databases">
        <title>The decoding of complex shrimp genome reveals the adaptation for benthos swimmer, frequently molting mechanism and breeding impact on genome.</title>
        <authorList>
            <person name="Sun Y."/>
            <person name="Gao Y."/>
            <person name="Yu Y."/>
        </authorList>
    </citation>
    <scope>NUCLEOTIDE SEQUENCE [LARGE SCALE GENOMIC DNA]</scope>
    <source>
        <tissue evidence="3">Muscle</tissue>
    </source>
</reference>
<reference evidence="3 4" key="1">
    <citation type="submission" date="2018-04" db="EMBL/GenBank/DDBJ databases">
        <authorList>
            <person name="Zhang X."/>
            <person name="Yuan J."/>
            <person name="Li F."/>
            <person name="Xiang J."/>
        </authorList>
    </citation>
    <scope>NUCLEOTIDE SEQUENCE [LARGE SCALE GENOMIC DNA]</scope>
    <source>
        <tissue evidence="3">Muscle</tissue>
    </source>
</reference>
<dbReference type="GO" id="GO:0019432">
    <property type="term" value="P:triglyceride biosynthetic process"/>
    <property type="evidence" value="ECO:0007669"/>
    <property type="project" value="TreeGrafter"/>
</dbReference>
<dbReference type="STRING" id="6689.A0A423SRP9"/>
<keyword evidence="4" id="KW-1185">Reference proteome</keyword>
<dbReference type="Pfam" id="PF06974">
    <property type="entry name" value="WS_DGAT_C"/>
    <property type="match status" value="2"/>
</dbReference>
<dbReference type="PANTHER" id="PTHR31650">
    <property type="entry name" value="O-ACYLTRANSFERASE (WSD1-LIKE) FAMILY PROTEIN"/>
    <property type="match status" value="1"/>
</dbReference>
<organism evidence="3 4">
    <name type="scientific">Penaeus vannamei</name>
    <name type="common">Whiteleg shrimp</name>
    <name type="synonym">Litopenaeus vannamei</name>
    <dbReference type="NCBI Taxonomy" id="6689"/>
    <lineage>
        <taxon>Eukaryota</taxon>
        <taxon>Metazoa</taxon>
        <taxon>Ecdysozoa</taxon>
        <taxon>Arthropoda</taxon>
        <taxon>Crustacea</taxon>
        <taxon>Multicrustacea</taxon>
        <taxon>Malacostraca</taxon>
        <taxon>Eumalacostraca</taxon>
        <taxon>Eucarida</taxon>
        <taxon>Decapoda</taxon>
        <taxon>Dendrobranchiata</taxon>
        <taxon>Penaeoidea</taxon>
        <taxon>Penaeidae</taxon>
        <taxon>Penaeus</taxon>
    </lineage>
</organism>
<comment type="caution">
    <text evidence="3">The sequence shown here is derived from an EMBL/GenBank/DDBJ whole genome shotgun (WGS) entry which is preliminary data.</text>
</comment>
<feature type="domain" description="O-acyltransferase WSD1 C-terminal" evidence="2">
    <location>
        <begin position="396"/>
        <end position="447"/>
    </location>
</feature>
<keyword evidence="1" id="KW-0812">Transmembrane</keyword>
<dbReference type="GO" id="GO:0008374">
    <property type="term" value="F:O-acyltransferase activity"/>
    <property type="evidence" value="ECO:0007669"/>
    <property type="project" value="InterPro"/>
</dbReference>
<evidence type="ECO:0000313" key="3">
    <source>
        <dbReference type="EMBL" id="ROT66861.1"/>
    </source>
</evidence>
<evidence type="ECO:0000256" key="1">
    <source>
        <dbReference type="SAM" id="Phobius"/>
    </source>
</evidence>
<keyword evidence="1" id="KW-1133">Transmembrane helix</keyword>
<protein>
    <recommendedName>
        <fullName evidence="2">O-acyltransferase WSD1 C-terminal domain-containing protein</fullName>
    </recommendedName>
</protein>
<proteinExistence type="predicted"/>
<feature type="transmembrane region" description="Helical" evidence="1">
    <location>
        <begin position="102"/>
        <end position="127"/>
    </location>
</feature>
<keyword evidence="1" id="KW-0472">Membrane</keyword>
<dbReference type="AlphaFoldDB" id="A0A423SRP9"/>
<feature type="domain" description="O-acyltransferase WSD1 C-terminal" evidence="2">
    <location>
        <begin position="332"/>
        <end position="392"/>
    </location>
</feature>
<dbReference type="InterPro" id="IPR045034">
    <property type="entry name" value="O-acyltransferase_WSD1-like"/>
</dbReference>
<evidence type="ECO:0000313" key="4">
    <source>
        <dbReference type="Proteomes" id="UP000283509"/>
    </source>
</evidence>
<evidence type="ECO:0000259" key="2">
    <source>
        <dbReference type="Pfam" id="PF06974"/>
    </source>
</evidence>
<gene>
    <name evidence="3" type="ORF">C7M84_015053</name>
</gene>
<dbReference type="PANTHER" id="PTHR31650:SF1">
    <property type="entry name" value="WAX ESTER SYNTHASE_DIACYLGLYCEROL ACYLTRANSFERASE 4-RELATED"/>
    <property type="match status" value="1"/>
</dbReference>
<dbReference type="Proteomes" id="UP000283509">
    <property type="component" value="Unassembled WGS sequence"/>
</dbReference>
<dbReference type="InterPro" id="IPR009721">
    <property type="entry name" value="O-acyltransferase_WSD1_C"/>
</dbReference>
<accession>A0A423SRP9</accession>
<dbReference type="GO" id="GO:0005886">
    <property type="term" value="C:plasma membrane"/>
    <property type="evidence" value="ECO:0007669"/>
    <property type="project" value="TreeGrafter"/>
</dbReference>
<dbReference type="EMBL" id="QCYY01002879">
    <property type="protein sequence ID" value="ROT66861.1"/>
    <property type="molecule type" value="Genomic_DNA"/>
</dbReference>
<name>A0A423SRP9_PENVA</name>
<dbReference type="OrthoDB" id="619536at2759"/>
<sequence>MFSLNRACWGFLRPRSRGGRRSLASVQCRRPSECRSHSASRDSATWRMTAGRQRIARRRLARDAVKDLVGRSPRLAASDEMGKAAVGVKTAWWWVVGVMQSLVGALIVLALTPVVAPILLLLGAAVLRGRVSVDAVRKILGERIMDARDARGRLLHPKFRQLVERRCGVVVWMWEENFAVESHVHQLRSGLQPCLLQDEEDLVTAMGKRANRPFVRGQARWEVLVAPLRTCGAARGGDDWSHTAVIVRLHHALGDGRSMGEKFLAWSPPVPLDALKRARALAGVSVNDILLTGLAAALHKHFRMEGDSVPSQVMTVIPVDVTAPGTPLSLANRISLCTVPLPTGEMSSLERLEQIHRRINILKMSPDVMANYFALDLISNLLPAALARRALNTHGPVDDLMFWIPNKSRTGLGVSMLSYCGRVRCGLNVDSALIHTAEFAQELMDNMASEVEHVLAELASPAGGAGDHCQVLVEESDHSVITDHGLNYSTDEYSDRSGVKTYSDLRDSSDTRQFLDLEETVVGLEETESAESHHLLEDFQNERLEIQTIVRSESNLSRHVGEMEARFALSDTNLKGVTYSQER</sequence>